<dbReference type="AlphaFoldDB" id="A0A2S3ZTA2"/>
<gene>
    <name evidence="1" type="ORF">CVS27_15035</name>
</gene>
<protein>
    <submittedName>
        <fullName evidence="1">DUF945 domain-containing protein</fullName>
    </submittedName>
</protein>
<accession>A0A2S3ZTA2</accession>
<evidence type="ECO:0000313" key="2">
    <source>
        <dbReference type="Proteomes" id="UP000237061"/>
    </source>
</evidence>
<dbReference type="Pfam" id="PF06067">
    <property type="entry name" value="DUF932"/>
    <property type="match status" value="1"/>
</dbReference>
<keyword evidence="2" id="KW-1185">Reference proteome</keyword>
<proteinExistence type="predicted"/>
<dbReference type="Proteomes" id="UP000237061">
    <property type="component" value="Unassembled WGS sequence"/>
</dbReference>
<evidence type="ECO:0000313" key="1">
    <source>
        <dbReference type="EMBL" id="POH72448.1"/>
    </source>
</evidence>
<dbReference type="InterPro" id="IPR017686">
    <property type="entry name" value="Phg/plasmid-like_prot"/>
</dbReference>
<dbReference type="EMBL" id="PPXC01000013">
    <property type="protein sequence ID" value="POH72448.1"/>
    <property type="molecule type" value="Genomic_DNA"/>
</dbReference>
<dbReference type="NCBIfam" id="TIGR03299">
    <property type="entry name" value="LGT_TIGR03299"/>
    <property type="match status" value="1"/>
</dbReference>
<comment type="caution">
    <text evidence="1">The sequence shown here is derived from an EMBL/GenBank/DDBJ whole genome shotgun (WGS) entry which is preliminary data.</text>
</comment>
<sequence length="336" mass="36828">MSHLLETFTNGRTAFVSAREDAWHRLGMVTASALTAEEALESALLSGWNVRKVALQTDAVMDANGAGSLPVMNHYATVRTNPVTKGTDVLGVVGKKYHPIQNEQHALLLNTLVDMSGAHFETAGSLRGGREVFVTMKMPDHMKVGGVDNVDLYLAALNSHDGSSAFRLLVTPVRIVCANTQAAALKSAKSSFSIRHTSGANAAIAQARQALGLTFTYQKAFEEEAERMIQQSMTDREFMSIMGRLFPEPGEGNQPATRRYQEKMNTLERLFTTAPTNEAIRGTRWAGYQSLTEYIDHYSPAQRTQWTNDLDTARAMRSLGVDAVATKEAAFRLINA</sequence>
<dbReference type="InterPro" id="IPR026325">
    <property type="entry name" value="DUF932"/>
</dbReference>
<organism evidence="1 2">
    <name type="scientific">Arthrobacter glacialis</name>
    <dbReference type="NCBI Taxonomy" id="1664"/>
    <lineage>
        <taxon>Bacteria</taxon>
        <taxon>Bacillati</taxon>
        <taxon>Actinomycetota</taxon>
        <taxon>Actinomycetes</taxon>
        <taxon>Micrococcales</taxon>
        <taxon>Micrococcaceae</taxon>
        <taxon>Arthrobacter</taxon>
    </lineage>
</organism>
<reference evidence="1 2" key="1">
    <citation type="submission" date="2018-01" db="EMBL/GenBank/DDBJ databases">
        <title>Arthrobacter sp. nov., from glaciers in China.</title>
        <authorList>
            <person name="Liu Q."/>
            <person name="Xin Y.-H."/>
        </authorList>
    </citation>
    <scope>NUCLEOTIDE SEQUENCE [LARGE SCALE GENOMIC DNA]</scope>
    <source>
        <strain evidence="1 2">HLT2-12-2</strain>
    </source>
</reference>
<dbReference type="RefSeq" id="WP_103466670.1">
    <property type="nucleotide sequence ID" value="NZ_PPXC01000013.1"/>
</dbReference>
<name>A0A2S3ZTA2_ARTGL</name>